<evidence type="ECO:0008006" key="2">
    <source>
        <dbReference type="Google" id="ProtNLM"/>
    </source>
</evidence>
<feature type="non-terminal residue" evidence="1">
    <location>
        <position position="97"/>
    </location>
</feature>
<organism evidence="1">
    <name type="scientific">marine sediment metagenome</name>
    <dbReference type="NCBI Taxonomy" id="412755"/>
    <lineage>
        <taxon>unclassified sequences</taxon>
        <taxon>metagenomes</taxon>
        <taxon>ecological metagenomes</taxon>
    </lineage>
</organism>
<gene>
    <name evidence="1" type="ORF">S03H2_66866</name>
</gene>
<comment type="caution">
    <text evidence="1">The sequence shown here is derived from an EMBL/GenBank/DDBJ whole genome shotgun (WGS) entry which is preliminary data.</text>
</comment>
<sequence length="97" mass="11469">MYKIEKIGEFHFYIKVLGTFPPSVAERFIEDFNEKTNQLEKFSVIVDGLDFILLNLKSFEIILEFLKRNNERLIRSAYIIAKNPVLNKEAQILFERA</sequence>
<protein>
    <recommendedName>
        <fullName evidence="2">STAS domain-containing protein</fullName>
    </recommendedName>
</protein>
<evidence type="ECO:0000313" key="1">
    <source>
        <dbReference type="EMBL" id="GAH84248.1"/>
    </source>
</evidence>
<dbReference type="AlphaFoldDB" id="X1KQG6"/>
<dbReference type="EMBL" id="BARU01043709">
    <property type="protein sequence ID" value="GAH84248.1"/>
    <property type="molecule type" value="Genomic_DNA"/>
</dbReference>
<proteinExistence type="predicted"/>
<name>X1KQG6_9ZZZZ</name>
<accession>X1KQG6</accession>
<reference evidence="1" key="1">
    <citation type="journal article" date="2014" name="Front. Microbiol.">
        <title>High frequency of phylogenetically diverse reductive dehalogenase-homologous genes in deep subseafloor sedimentary metagenomes.</title>
        <authorList>
            <person name="Kawai M."/>
            <person name="Futagami T."/>
            <person name="Toyoda A."/>
            <person name="Takaki Y."/>
            <person name="Nishi S."/>
            <person name="Hori S."/>
            <person name="Arai W."/>
            <person name="Tsubouchi T."/>
            <person name="Morono Y."/>
            <person name="Uchiyama I."/>
            <person name="Ito T."/>
            <person name="Fujiyama A."/>
            <person name="Inagaki F."/>
            <person name="Takami H."/>
        </authorList>
    </citation>
    <scope>NUCLEOTIDE SEQUENCE</scope>
    <source>
        <strain evidence="1">Expedition CK06-06</strain>
    </source>
</reference>